<evidence type="ECO:0000313" key="3">
    <source>
        <dbReference type="EMBL" id="KAJ9132180.1"/>
    </source>
</evidence>
<dbReference type="Proteomes" id="UP001174694">
    <property type="component" value="Unassembled WGS sequence"/>
</dbReference>
<protein>
    <submittedName>
        <fullName evidence="3">Peptidase m61 domain-containing protein</fullName>
    </submittedName>
</protein>
<feature type="chain" id="PRO_5041298341" evidence="2">
    <location>
        <begin position="23"/>
        <end position="622"/>
    </location>
</feature>
<keyword evidence="2" id="KW-0732">Signal</keyword>
<sequence length="622" mass="67329">MVFIAALLTAVSGLAPLIPASAMMIDPQATFSALPSLNLTLTPFYSVPNPVLTTVPSGINVTMHLRPGADRLAANLPLLSLVLKRGLTPFPRYDPPSGIIAHDAAGPLPLSISDADPELGPRTWSPARDPVGEEIVVTFSAPARVTDERTLPGPRIDLRRDAGGGLVGQGGGFIPSPPPPRRNGGGGGGSEPGSGVHDPWDVSVAWDLAGAPLGTRAAWSLGDGGSGKGAVVSAVGSPEQLVEHGIFAVGGTLQRYPLWDENTSSSSALGAAGGAEREFAMYWLGEPAWDMPALARATEDMFVSVADYFSSPDPFRVFFRQVESGNGGTGATQSFLLEYSPGTPEEMDAHGMADLLAHEAVHEYALMEPADDGAQWSEQYDEGVASYIGALVGLSRADMIRSLNGYAQAYYTSPAVNMSFRYVLDHYWDSLHITRVSYFRGFMYLAQVNGMILEATRGKHSLDDIIQELYRLRVAHKPCQTKEFMSMIAGYVGEDVAKASYDKMWNGELVVPPVNTFAKYGLKLIRKDLERFDLGFDPNSMRTHKVQGLVKGSNAEKAGVREGDEIVKGFMAWGVADEYDNRMKIVVKRGDAEKSIVWRPRSSEKVESWMWIDIEEEDVDEL</sequence>
<evidence type="ECO:0000313" key="4">
    <source>
        <dbReference type="Proteomes" id="UP001174694"/>
    </source>
</evidence>
<evidence type="ECO:0000256" key="2">
    <source>
        <dbReference type="SAM" id="SignalP"/>
    </source>
</evidence>
<dbReference type="InterPro" id="IPR036034">
    <property type="entry name" value="PDZ_sf"/>
</dbReference>
<feature type="region of interest" description="Disordered" evidence="1">
    <location>
        <begin position="148"/>
        <end position="199"/>
    </location>
</feature>
<dbReference type="Gene3D" id="1.10.390.10">
    <property type="entry name" value="Neutral Protease Domain 2"/>
    <property type="match status" value="1"/>
</dbReference>
<reference evidence="3" key="1">
    <citation type="submission" date="2022-07" db="EMBL/GenBank/DDBJ databases">
        <title>Fungi with potential for degradation of polypropylene.</title>
        <authorList>
            <person name="Gostincar C."/>
        </authorList>
    </citation>
    <scope>NUCLEOTIDE SEQUENCE</scope>
    <source>
        <strain evidence="3">EXF-13308</strain>
    </source>
</reference>
<keyword evidence="4" id="KW-1185">Reference proteome</keyword>
<feature type="compositionally biased region" description="Basic and acidic residues" evidence="1">
    <location>
        <begin position="148"/>
        <end position="162"/>
    </location>
</feature>
<feature type="signal peptide" evidence="2">
    <location>
        <begin position="1"/>
        <end position="22"/>
    </location>
</feature>
<gene>
    <name evidence="3" type="ORF">NKR23_g11371</name>
</gene>
<evidence type="ECO:0000256" key="1">
    <source>
        <dbReference type="SAM" id="MobiDB-lite"/>
    </source>
</evidence>
<feature type="compositionally biased region" description="Gly residues" evidence="1">
    <location>
        <begin position="183"/>
        <end position="192"/>
    </location>
</feature>
<accession>A0AA38R3L0</accession>
<feature type="compositionally biased region" description="Gly residues" evidence="1">
    <location>
        <begin position="163"/>
        <end position="173"/>
    </location>
</feature>
<dbReference type="InterPro" id="IPR027268">
    <property type="entry name" value="Peptidase_M4/M1_CTD_sf"/>
</dbReference>
<dbReference type="SUPFAM" id="SSF50156">
    <property type="entry name" value="PDZ domain-like"/>
    <property type="match status" value="1"/>
</dbReference>
<proteinExistence type="predicted"/>
<dbReference type="EMBL" id="JANBVO010000060">
    <property type="protein sequence ID" value="KAJ9132180.1"/>
    <property type="molecule type" value="Genomic_DNA"/>
</dbReference>
<organism evidence="3 4">
    <name type="scientific">Pleurostoma richardsiae</name>
    <dbReference type="NCBI Taxonomy" id="41990"/>
    <lineage>
        <taxon>Eukaryota</taxon>
        <taxon>Fungi</taxon>
        <taxon>Dikarya</taxon>
        <taxon>Ascomycota</taxon>
        <taxon>Pezizomycotina</taxon>
        <taxon>Sordariomycetes</taxon>
        <taxon>Sordariomycetidae</taxon>
        <taxon>Calosphaeriales</taxon>
        <taxon>Pleurostomataceae</taxon>
        <taxon>Pleurostoma</taxon>
    </lineage>
</organism>
<name>A0AA38R3L0_9PEZI</name>
<dbReference type="AlphaFoldDB" id="A0AA38R3L0"/>
<comment type="caution">
    <text evidence="3">The sequence shown here is derived from an EMBL/GenBank/DDBJ whole genome shotgun (WGS) entry which is preliminary data.</text>
</comment>